<dbReference type="RefSeq" id="WP_267774158.1">
    <property type="nucleotide sequence ID" value="NZ_CP185339.1"/>
</dbReference>
<comment type="caution">
    <text evidence="1">The sequence shown here is derived from an EMBL/GenBank/DDBJ whole genome shotgun (WGS) entry which is preliminary data.</text>
</comment>
<keyword evidence="2" id="KW-1185">Reference proteome</keyword>
<evidence type="ECO:0000313" key="2">
    <source>
        <dbReference type="Proteomes" id="UP001150924"/>
    </source>
</evidence>
<dbReference type="Pfam" id="PF13646">
    <property type="entry name" value="HEAT_2"/>
    <property type="match status" value="1"/>
</dbReference>
<dbReference type="EMBL" id="JAPNKE010000002">
    <property type="protein sequence ID" value="MCY1010979.1"/>
    <property type="molecule type" value="Genomic_DNA"/>
</dbReference>
<accession>A0A9X3J1R1</accession>
<dbReference type="Proteomes" id="UP001150924">
    <property type="component" value="Unassembled WGS sequence"/>
</dbReference>
<dbReference type="InterPro" id="IPR016024">
    <property type="entry name" value="ARM-type_fold"/>
</dbReference>
<name>A0A9X3J1R1_9BACT</name>
<protein>
    <submittedName>
        <fullName evidence="1">HEAT repeat domain-containing protein</fullName>
    </submittedName>
</protein>
<proteinExistence type="predicted"/>
<dbReference type="Gene3D" id="1.25.10.10">
    <property type="entry name" value="Leucine-rich Repeat Variant"/>
    <property type="match status" value="1"/>
</dbReference>
<organism evidence="1 2">
    <name type="scientific">Nannocystis pusilla</name>
    <dbReference type="NCBI Taxonomy" id="889268"/>
    <lineage>
        <taxon>Bacteria</taxon>
        <taxon>Pseudomonadati</taxon>
        <taxon>Myxococcota</taxon>
        <taxon>Polyangia</taxon>
        <taxon>Nannocystales</taxon>
        <taxon>Nannocystaceae</taxon>
        <taxon>Nannocystis</taxon>
    </lineage>
</organism>
<evidence type="ECO:0000313" key="1">
    <source>
        <dbReference type="EMBL" id="MCY1010979.1"/>
    </source>
</evidence>
<dbReference type="SUPFAM" id="SSF48371">
    <property type="entry name" value="ARM repeat"/>
    <property type="match status" value="1"/>
</dbReference>
<gene>
    <name evidence="1" type="ORF">OV079_36515</name>
</gene>
<reference evidence="1" key="1">
    <citation type="submission" date="2022-11" db="EMBL/GenBank/DDBJ databases">
        <title>Minimal conservation of predation-associated metabolite biosynthetic gene clusters underscores biosynthetic potential of Myxococcota including descriptions for ten novel species: Archangium lansinium sp. nov., Myxococcus landrumus sp. nov., Nannocystis bai.</title>
        <authorList>
            <person name="Ahearne A."/>
            <person name="Stevens C."/>
            <person name="Phillips K."/>
        </authorList>
    </citation>
    <scope>NUCLEOTIDE SEQUENCE</scope>
    <source>
        <strain evidence="1">Na p29</strain>
    </source>
</reference>
<dbReference type="InterPro" id="IPR011989">
    <property type="entry name" value="ARM-like"/>
</dbReference>
<dbReference type="AlphaFoldDB" id="A0A9X3J1R1"/>
<sequence length="190" mass="20635">MSTPDFASRVQAFADNPSPAAAKALAAEHDDRAFAALVDAMNDFMEGPDAVAYREAVRTVATPAVLAKWMSGDLDARRTAAHALSARFPDHVPFIAQGLRDPDDQVRAICRRSLRSWSSSPVLHDLFLEAVRHDDPRVRLLAAEGLGKLGGPADLPALQAALDAEQDDRTRDRLAWAVERIEDQAADEQG</sequence>